<keyword evidence="2" id="KW-1133">Transmembrane helix</keyword>
<evidence type="ECO:0000313" key="4">
    <source>
        <dbReference type="Proteomes" id="UP000053841"/>
    </source>
</evidence>
<feature type="compositionally biased region" description="Polar residues" evidence="1">
    <location>
        <begin position="1"/>
        <end position="20"/>
    </location>
</feature>
<proteinExistence type="predicted"/>
<name>W6XW36_COCC2</name>
<dbReference type="HOGENOM" id="CLU_066042_6_1_1"/>
<accession>W6XW36</accession>
<dbReference type="GeneID" id="19149074"/>
<keyword evidence="2" id="KW-0812">Transmembrane</keyword>
<evidence type="ECO:0000256" key="2">
    <source>
        <dbReference type="SAM" id="Phobius"/>
    </source>
</evidence>
<dbReference type="EMBL" id="KI964720">
    <property type="protein sequence ID" value="EUC29983.1"/>
    <property type="molecule type" value="Genomic_DNA"/>
</dbReference>
<dbReference type="AlphaFoldDB" id="W6XW36"/>
<evidence type="ECO:0000256" key="1">
    <source>
        <dbReference type="SAM" id="MobiDB-lite"/>
    </source>
</evidence>
<keyword evidence="2" id="KW-0472">Membrane</keyword>
<protein>
    <submittedName>
        <fullName evidence="3">Uncharacterized protein</fullName>
    </submittedName>
</protein>
<sequence length="211" mass="23264">MSRYTNLSNPEHQNPPYSASNEDKPFLPTAHEREDYTSPAASRPRSRLCSALIVASTSLTLGLLALILIVAQHRHPTSAVSLWATYQGGSTVVEHCGSSPQGAQALGCTWDLMSYGWVHPRCVKPDESQMWIQKHGPWKWYYDGNATQEIPLEDLPMTVRAHTDGHLVTDEAIALAHTQHCVGVIASSENTNTKQINTAVDMLFARCVTLN</sequence>
<dbReference type="PANTHER" id="PTHR35896:SF3">
    <property type="entry name" value="MAJOR FACILITATOR SUPERFAMILY TRANSPORTER"/>
    <property type="match status" value="1"/>
</dbReference>
<organism evidence="3 4">
    <name type="scientific">Cochliobolus carbonum (strain 26-R-13)</name>
    <name type="common">Maize leaf spot fungus</name>
    <name type="synonym">Bipolaris zeicola</name>
    <dbReference type="NCBI Taxonomy" id="930089"/>
    <lineage>
        <taxon>Eukaryota</taxon>
        <taxon>Fungi</taxon>
        <taxon>Dikarya</taxon>
        <taxon>Ascomycota</taxon>
        <taxon>Pezizomycotina</taxon>
        <taxon>Dothideomycetes</taxon>
        <taxon>Pleosporomycetidae</taxon>
        <taxon>Pleosporales</taxon>
        <taxon>Pleosporineae</taxon>
        <taxon>Pleosporaceae</taxon>
        <taxon>Bipolaris</taxon>
    </lineage>
</organism>
<dbReference type="KEGG" id="bze:COCCADRAFT_39714"/>
<dbReference type="InterPro" id="IPR053008">
    <property type="entry name" value="Phomopsin_biosynth_assoc"/>
</dbReference>
<dbReference type="Proteomes" id="UP000053841">
    <property type="component" value="Unassembled WGS sequence"/>
</dbReference>
<feature type="region of interest" description="Disordered" evidence="1">
    <location>
        <begin position="1"/>
        <end position="26"/>
    </location>
</feature>
<dbReference type="RefSeq" id="XP_007715710.1">
    <property type="nucleotide sequence ID" value="XM_007717520.1"/>
</dbReference>
<evidence type="ECO:0000313" key="3">
    <source>
        <dbReference type="EMBL" id="EUC29983.1"/>
    </source>
</evidence>
<gene>
    <name evidence="3" type="ORF">COCCADRAFT_39714</name>
</gene>
<reference evidence="3 4" key="1">
    <citation type="journal article" date="2013" name="PLoS Genet.">
        <title>Comparative genome structure, secondary metabolite, and effector coding capacity across Cochliobolus pathogens.</title>
        <authorList>
            <person name="Condon B.J."/>
            <person name="Leng Y."/>
            <person name="Wu D."/>
            <person name="Bushley K.E."/>
            <person name="Ohm R.A."/>
            <person name="Otillar R."/>
            <person name="Martin J."/>
            <person name="Schackwitz W."/>
            <person name="Grimwood J."/>
            <person name="MohdZainudin N."/>
            <person name="Xue C."/>
            <person name="Wang R."/>
            <person name="Manning V.A."/>
            <person name="Dhillon B."/>
            <person name="Tu Z.J."/>
            <person name="Steffenson B.J."/>
            <person name="Salamov A."/>
            <person name="Sun H."/>
            <person name="Lowry S."/>
            <person name="LaButti K."/>
            <person name="Han J."/>
            <person name="Copeland A."/>
            <person name="Lindquist E."/>
            <person name="Barry K."/>
            <person name="Schmutz J."/>
            <person name="Baker S.E."/>
            <person name="Ciuffetti L.M."/>
            <person name="Grigoriev I.V."/>
            <person name="Zhong S."/>
            <person name="Turgeon B.G."/>
        </authorList>
    </citation>
    <scope>NUCLEOTIDE SEQUENCE [LARGE SCALE GENOMIC DNA]</scope>
    <source>
        <strain evidence="3 4">26-R-13</strain>
    </source>
</reference>
<dbReference type="PANTHER" id="PTHR35896">
    <property type="entry name" value="IG-LIKE DOMAIN-CONTAINING PROTEIN"/>
    <property type="match status" value="1"/>
</dbReference>
<feature type="transmembrane region" description="Helical" evidence="2">
    <location>
        <begin position="48"/>
        <end position="71"/>
    </location>
</feature>
<keyword evidence="4" id="KW-1185">Reference proteome</keyword>
<dbReference type="eggNOG" id="ENOG502SMZP">
    <property type="taxonomic scope" value="Eukaryota"/>
</dbReference>
<dbReference type="OrthoDB" id="3501153at2759"/>